<organism evidence="3 4">
    <name type="scientific">Algoriphagus sanaruensis</name>
    <dbReference type="NCBI Taxonomy" id="1727163"/>
    <lineage>
        <taxon>Bacteria</taxon>
        <taxon>Pseudomonadati</taxon>
        <taxon>Bacteroidota</taxon>
        <taxon>Cytophagia</taxon>
        <taxon>Cytophagales</taxon>
        <taxon>Cyclobacteriaceae</taxon>
        <taxon>Algoriphagus</taxon>
    </lineage>
</organism>
<dbReference type="EMBL" id="CP012836">
    <property type="protein sequence ID" value="AMQ56109.1"/>
    <property type="molecule type" value="Genomic_DNA"/>
</dbReference>
<reference evidence="4" key="1">
    <citation type="submission" date="2015-09" db="EMBL/GenBank/DDBJ databases">
        <title>Complete sequence of Algoriphagus sp. M8-2.</title>
        <authorList>
            <person name="Shintani M."/>
        </authorList>
    </citation>
    <scope>NUCLEOTIDE SEQUENCE [LARGE SCALE GENOMIC DNA]</scope>
    <source>
        <strain evidence="4">M8-2</strain>
    </source>
</reference>
<evidence type="ECO:0000259" key="2">
    <source>
        <dbReference type="Pfam" id="PF00582"/>
    </source>
</evidence>
<dbReference type="PRINTS" id="PR01438">
    <property type="entry name" value="UNVRSLSTRESS"/>
</dbReference>
<dbReference type="PANTHER" id="PTHR46268:SF6">
    <property type="entry name" value="UNIVERSAL STRESS PROTEIN UP12"/>
    <property type="match status" value="1"/>
</dbReference>
<gene>
    <name evidence="3" type="ORF">AO498_06765</name>
</gene>
<feature type="domain" description="UspA" evidence="2">
    <location>
        <begin position="1"/>
        <end position="142"/>
    </location>
</feature>
<dbReference type="STRING" id="1727163.AO498_06765"/>
<evidence type="ECO:0000313" key="3">
    <source>
        <dbReference type="EMBL" id="AMQ56109.1"/>
    </source>
</evidence>
<name>A0A142ELV4_9BACT</name>
<accession>A0A142ELV4</accession>
<dbReference type="KEGG" id="alm:AO498_06765"/>
<dbReference type="InterPro" id="IPR006016">
    <property type="entry name" value="UspA"/>
</dbReference>
<dbReference type="SUPFAM" id="SSF52402">
    <property type="entry name" value="Adenine nucleotide alpha hydrolases-like"/>
    <property type="match status" value="2"/>
</dbReference>
<dbReference type="InterPro" id="IPR006015">
    <property type="entry name" value="Universal_stress_UspA"/>
</dbReference>
<reference evidence="3 4" key="2">
    <citation type="journal article" date="2016" name="Genome Announc.">
        <title>Complete Genome Sequence of Algoriphagus sp. Strain M8-2, Isolated from a Brackish Lake.</title>
        <authorList>
            <person name="Muraguchi Y."/>
            <person name="Kushimoto K."/>
            <person name="Ohtsubo Y."/>
            <person name="Suzuki T."/>
            <person name="Dohra H."/>
            <person name="Kimbara K."/>
            <person name="Shintani M."/>
        </authorList>
    </citation>
    <scope>NUCLEOTIDE SEQUENCE [LARGE SCALE GENOMIC DNA]</scope>
    <source>
        <strain evidence="3 4">M8-2</strain>
    </source>
</reference>
<protein>
    <recommendedName>
        <fullName evidence="2">UspA domain-containing protein</fullName>
    </recommendedName>
</protein>
<dbReference type="Gene3D" id="3.40.50.12370">
    <property type="match status" value="1"/>
</dbReference>
<dbReference type="PANTHER" id="PTHR46268">
    <property type="entry name" value="STRESS RESPONSE PROTEIN NHAX"/>
    <property type="match status" value="1"/>
</dbReference>
<comment type="similarity">
    <text evidence="1">Belongs to the universal stress protein A family.</text>
</comment>
<dbReference type="OrthoDB" id="1522603at2"/>
<sequence length="274" mass="30269">MKTIVVPFDFSPYSLAALKTAQRISVKNHAKVICVTVIPSELDWDLLSEEAKLKHQELIDEREEALQVLPDYIRQVAPAKAPIDLVVKIGVPSEQILRVAEQNQADLILIGAYGKGFKDGNFLGSNLQKVLRNSCCAVLAVKEALDGNAFRKIAFATVFNPSGKEAFEKILPLAKAFKSSIHLLFVNTPEHFTNSAVSDAQMAEFIKGNEQFVIHKQVYNHKEAEQGIMEFCEKEGIKLVGLVSGNRKHASSYVIGTTETLIYKSDLGVLSLNK</sequence>
<evidence type="ECO:0000313" key="4">
    <source>
        <dbReference type="Proteomes" id="UP000073816"/>
    </source>
</evidence>
<dbReference type="Pfam" id="PF00582">
    <property type="entry name" value="Usp"/>
    <property type="match status" value="1"/>
</dbReference>
<dbReference type="AlphaFoldDB" id="A0A142ELV4"/>
<dbReference type="PATRIC" id="fig|1727163.4.peg.1402"/>
<evidence type="ECO:0000256" key="1">
    <source>
        <dbReference type="ARBA" id="ARBA00008791"/>
    </source>
</evidence>
<keyword evidence="4" id="KW-1185">Reference proteome</keyword>
<dbReference type="CDD" id="cd00293">
    <property type="entry name" value="USP-like"/>
    <property type="match status" value="1"/>
</dbReference>
<dbReference type="RefSeq" id="WP_067545067.1">
    <property type="nucleotide sequence ID" value="NZ_CP012836.1"/>
</dbReference>
<proteinExistence type="inferred from homology"/>
<dbReference type="Proteomes" id="UP000073816">
    <property type="component" value="Chromosome"/>
</dbReference>